<feature type="transmembrane region" description="Helical" evidence="10">
    <location>
        <begin position="74"/>
        <end position="94"/>
    </location>
</feature>
<dbReference type="RefSeq" id="WP_229721682.1">
    <property type="nucleotide sequence ID" value="NZ_BMCK01000005.1"/>
</dbReference>
<keyword evidence="10" id="KW-0813">Transport</keyword>
<evidence type="ECO:0000313" key="12">
    <source>
        <dbReference type="Proteomes" id="UP000630594"/>
    </source>
</evidence>
<keyword evidence="6 10" id="KW-0407">Ion channel</keyword>
<evidence type="ECO:0000256" key="8">
    <source>
        <dbReference type="ARBA" id="ARBA00035585"/>
    </source>
</evidence>
<gene>
    <name evidence="10 11" type="primary">crcB</name>
    <name evidence="10" type="synonym">fluC</name>
    <name evidence="11" type="ORF">GCM10007231_31800</name>
</gene>
<name>A0ABQ1QJQ4_9ACTN</name>
<evidence type="ECO:0000313" key="11">
    <source>
        <dbReference type="EMBL" id="GGD29933.1"/>
    </source>
</evidence>
<feature type="binding site" evidence="10">
    <location>
        <position position="84"/>
    </location>
    <ligand>
        <name>Na(+)</name>
        <dbReference type="ChEBI" id="CHEBI:29101"/>
        <note>structural</note>
    </ligand>
</feature>
<evidence type="ECO:0000256" key="7">
    <source>
        <dbReference type="ARBA" id="ARBA00035120"/>
    </source>
</evidence>
<organism evidence="11 12">
    <name type="scientific">Nocardioides daphniae</name>
    <dbReference type="NCBI Taxonomy" id="402297"/>
    <lineage>
        <taxon>Bacteria</taxon>
        <taxon>Bacillati</taxon>
        <taxon>Actinomycetota</taxon>
        <taxon>Actinomycetes</taxon>
        <taxon>Propionibacteriales</taxon>
        <taxon>Nocardioidaceae</taxon>
        <taxon>Nocardioides</taxon>
    </lineage>
</organism>
<evidence type="ECO:0000256" key="1">
    <source>
        <dbReference type="ARBA" id="ARBA00004651"/>
    </source>
</evidence>
<feature type="transmembrane region" description="Helical" evidence="10">
    <location>
        <begin position="12"/>
        <end position="32"/>
    </location>
</feature>
<sequence length="142" mass="14385">MERARPASPRIGSGPFLVALGGAVGTLTRHGVSLGLGHLDGWSVGWATVLVNVTGAFALGWLAAVLARRRASRAGLLLSTGVLGGYTTYSGFALDVVDSAREGVPVTALALVAVTLAAGFAACWAGVRLGSRTRATEASPVR</sequence>
<comment type="function">
    <text evidence="9 10">Fluoride-specific ion channel. Important for reducing fluoride concentration in the cell, thus reducing its toxicity.</text>
</comment>
<accession>A0ABQ1QJQ4</accession>
<protein>
    <recommendedName>
        <fullName evidence="10">Fluoride-specific ion channel FluC</fullName>
    </recommendedName>
</protein>
<keyword evidence="2 10" id="KW-1003">Cell membrane</keyword>
<keyword evidence="12" id="KW-1185">Reference proteome</keyword>
<evidence type="ECO:0000256" key="9">
    <source>
        <dbReference type="ARBA" id="ARBA00049940"/>
    </source>
</evidence>
<evidence type="ECO:0000256" key="10">
    <source>
        <dbReference type="HAMAP-Rule" id="MF_00454"/>
    </source>
</evidence>
<feature type="transmembrane region" description="Helical" evidence="10">
    <location>
        <begin position="106"/>
        <end position="127"/>
    </location>
</feature>
<evidence type="ECO:0000256" key="6">
    <source>
        <dbReference type="ARBA" id="ARBA00023303"/>
    </source>
</evidence>
<comment type="caution">
    <text evidence="11">The sequence shown here is derived from an EMBL/GenBank/DDBJ whole genome shotgun (WGS) entry which is preliminary data.</text>
</comment>
<keyword evidence="5 10" id="KW-0472">Membrane</keyword>
<dbReference type="HAMAP" id="MF_00454">
    <property type="entry name" value="FluC"/>
    <property type="match status" value="1"/>
</dbReference>
<comment type="activity regulation">
    <text evidence="10">Na(+) is not transported, but it plays an essential structural role and its presence is essential for fluoride channel function.</text>
</comment>
<comment type="subcellular location">
    <subcellularLocation>
        <location evidence="1 10">Cell membrane</location>
        <topology evidence="1 10">Multi-pass membrane protein</topology>
    </subcellularLocation>
</comment>
<dbReference type="InterPro" id="IPR003691">
    <property type="entry name" value="FluC"/>
</dbReference>
<evidence type="ECO:0000256" key="5">
    <source>
        <dbReference type="ARBA" id="ARBA00023136"/>
    </source>
</evidence>
<comment type="similarity">
    <text evidence="7 10">Belongs to the fluoride channel Fluc/FEX (TC 1.A.43) family.</text>
</comment>
<feature type="transmembrane region" description="Helical" evidence="10">
    <location>
        <begin position="44"/>
        <end position="67"/>
    </location>
</feature>
<keyword evidence="3 10" id="KW-0812">Transmembrane</keyword>
<keyword evidence="10" id="KW-0915">Sodium</keyword>
<dbReference type="Pfam" id="PF02537">
    <property type="entry name" value="CRCB"/>
    <property type="match status" value="1"/>
</dbReference>
<proteinExistence type="inferred from homology"/>
<keyword evidence="10" id="KW-0479">Metal-binding</keyword>
<keyword evidence="4 10" id="KW-1133">Transmembrane helix</keyword>
<feature type="binding site" evidence="10">
    <location>
        <position position="87"/>
    </location>
    <ligand>
        <name>Na(+)</name>
        <dbReference type="ChEBI" id="CHEBI:29101"/>
        <note>structural</note>
    </ligand>
</feature>
<evidence type="ECO:0000256" key="3">
    <source>
        <dbReference type="ARBA" id="ARBA00022692"/>
    </source>
</evidence>
<dbReference type="EMBL" id="BMCK01000005">
    <property type="protein sequence ID" value="GGD29933.1"/>
    <property type="molecule type" value="Genomic_DNA"/>
</dbReference>
<comment type="catalytic activity">
    <reaction evidence="8">
        <text>fluoride(in) = fluoride(out)</text>
        <dbReference type="Rhea" id="RHEA:76159"/>
        <dbReference type="ChEBI" id="CHEBI:17051"/>
    </reaction>
    <physiologicalReaction direction="left-to-right" evidence="8">
        <dbReference type="Rhea" id="RHEA:76160"/>
    </physiologicalReaction>
</comment>
<dbReference type="Proteomes" id="UP000630594">
    <property type="component" value="Unassembled WGS sequence"/>
</dbReference>
<keyword evidence="10" id="KW-0406">Ion transport</keyword>
<evidence type="ECO:0000256" key="2">
    <source>
        <dbReference type="ARBA" id="ARBA00022475"/>
    </source>
</evidence>
<reference evidence="12" key="1">
    <citation type="journal article" date="2019" name="Int. J. Syst. Evol. Microbiol.">
        <title>The Global Catalogue of Microorganisms (GCM) 10K type strain sequencing project: providing services to taxonomists for standard genome sequencing and annotation.</title>
        <authorList>
            <consortium name="The Broad Institute Genomics Platform"/>
            <consortium name="The Broad Institute Genome Sequencing Center for Infectious Disease"/>
            <person name="Wu L."/>
            <person name="Ma J."/>
        </authorList>
    </citation>
    <scope>NUCLEOTIDE SEQUENCE [LARGE SCALE GENOMIC DNA]</scope>
    <source>
        <strain evidence="12">CCM 7403</strain>
    </source>
</reference>
<evidence type="ECO:0000256" key="4">
    <source>
        <dbReference type="ARBA" id="ARBA00022989"/>
    </source>
</evidence>